<dbReference type="KEGG" id="sbk:SHEWBE_0257"/>
<gene>
    <name evidence="1" type="ORF">SHEWBE_0257</name>
</gene>
<organism evidence="1 2">
    <name type="scientific">Shewanella benthica</name>
    <dbReference type="NCBI Taxonomy" id="43661"/>
    <lineage>
        <taxon>Bacteria</taxon>
        <taxon>Pseudomonadati</taxon>
        <taxon>Pseudomonadota</taxon>
        <taxon>Gammaproteobacteria</taxon>
        <taxon>Alteromonadales</taxon>
        <taxon>Shewanellaceae</taxon>
        <taxon>Shewanella</taxon>
    </lineage>
</organism>
<protein>
    <submittedName>
        <fullName evidence="1">Uncharacterized protein</fullName>
    </submittedName>
</protein>
<reference evidence="2" key="1">
    <citation type="submission" date="2018-06" db="EMBL/GenBank/DDBJ databases">
        <authorList>
            <person name="Cea G.-C."/>
            <person name="William W."/>
        </authorList>
    </citation>
    <scope>NUCLEOTIDE SEQUENCE [LARGE SCALE GENOMIC DNA]</scope>
    <source>
        <strain evidence="2">DB21MT-2</strain>
    </source>
</reference>
<sequence length="49" mass="5421">MPNWPLDRISFEHFHVGSAMTSVSSKLAAASTLGDSKEGYLFNLTCKQF</sequence>
<evidence type="ECO:0000313" key="1">
    <source>
        <dbReference type="EMBL" id="SQH74253.1"/>
    </source>
</evidence>
<accession>A0A330LYK2</accession>
<dbReference type="AlphaFoldDB" id="A0A330LYK2"/>
<dbReference type="Proteomes" id="UP000250123">
    <property type="component" value="Chromosome SHEWBE"/>
</dbReference>
<dbReference type="EMBL" id="LS483452">
    <property type="protein sequence ID" value="SQH74253.1"/>
    <property type="molecule type" value="Genomic_DNA"/>
</dbReference>
<evidence type="ECO:0000313" key="2">
    <source>
        <dbReference type="Proteomes" id="UP000250123"/>
    </source>
</evidence>
<proteinExistence type="predicted"/>
<name>A0A330LYK2_9GAMM</name>